<accession>A0A0C3SA94</accession>
<dbReference type="OrthoDB" id="287041at2759"/>
<keyword evidence="5" id="KW-0812">Transmembrane</keyword>
<keyword evidence="8 14" id="KW-0809">Transit peptide</keyword>
<feature type="compositionally biased region" description="Basic and acidic residues" evidence="15">
    <location>
        <begin position="75"/>
        <end position="87"/>
    </location>
</feature>
<dbReference type="GO" id="GO:0015031">
    <property type="term" value="P:protein transport"/>
    <property type="evidence" value="ECO:0007669"/>
    <property type="project" value="UniProtKB-KW"/>
</dbReference>
<keyword evidence="18" id="KW-1185">Reference proteome</keyword>
<dbReference type="Pfam" id="PF03031">
    <property type="entry name" value="NIF"/>
    <property type="match status" value="1"/>
</dbReference>
<dbReference type="InterPro" id="IPR023214">
    <property type="entry name" value="HAD_sf"/>
</dbReference>
<dbReference type="GO" id="GO:0005744">
    <property type="term" value="C:TIM23 mitochondrial import inner membrane translocase complex"/>
    <property type="evidence" value="ECO:0007669"/>
    <property type="project" value="UniProtKB-UniRule"/>
</dbReference>
<dbReference type="Proteomes" id="UP000053257">
    <property type="component" value="Unassembled WGS sequence"/>
</dbReference>
<feature type="compositionally biased region" description="Pro residues" evidence="15">
    <location>
        <begin position="442"/>
        <end position="451"/>
    </location>
</feature>
<keyword evidence="7 14" id="KW-0653">Protein transport</keyword>
<evidence type="ECO:0000313" key="18">
    <source>
        <dbReference type="Proteomes" id="UP000053257"/>
    </source>
</evidence>
<dbReference type="SMART" id="SM00577">
    <property type="entry name" value="CPDc"/>
    <property type="match status" value="1"/>
</dbReference>
<feature type="region of interest" description="Disordered" evidence="15">
    <location>
        <begin position="1"/>
        <end position="91"/>
    </location>
</feature>
<name>A0A0C3SA94_PHLG1</name>
<feature type="compositionally biased region" description="Polar residues" evidence="15">
    <location>
        <begin position="42"/>
        <end position="54"/>
    </location>
</feature>
<evidence type="ECO:0000256" key="14">
    <source>
        <dbReference type="RuleBase" id="RU365079"/>
    </source>
</evidence>
<evidence type="ECO:0000256" key="11">
    <source>
        <dbReference type="ARBA" id="ARBA00023128"/>
    </source>
</evidence>
<dbReference type="STRING" id="745531.A0A0C3SA94"/>
<comment type="similarity">
    <text evidence="2 14">Belongs to the TIM50 family.</text>
</comment>
<evidence type="ECO:0000256" key="1">
    <source>
        <dbReference type="ARBA" id="ARBA00004434"/>
    </source>
</evidence>
<keyword evidence="4 14" id="KW-0813">Transport</keyword>
<comment type="subcellular location">
    <subcellularLocation>
        <location evidence="1 14">Mitochondrion inner membrane</location>
        <topology evidence="1 14">Single-pass membrane protein</topology>
    </subcellularLocation>
</comment>
<dbReference type="AlphaFoldDB" id="A0A0C3SA94"/>
<reference evidence="17 18" key="1">
    <citation type="journal article" date="2014" name="PLoS Genet.">
        <title>Analysis of the Phlebiopsis gigantea genome, transcriptome and secretome provides insight into its pioneer colonization strategies of wood.</title>
        <authorList>
            <person name="Hori C."/>
            <person name="Ishida T."/>
            <person name="Igarashi K."/>
            <person name="Samejima M."/>
            <person name="Suzuki H."/>
            <person name="Master E."/>
            <person name="Ferreira P."/>
            <person name="Ruiz-Duenas F.J."/>
            <person name="Held B."/>
            <person name="Canessa P."/>
            <person name="Larrondo L.F."/>
            <person name="Schmoll M."/>
            <person name="Druzhinina I.S."/>
            <person name="Kubicek C.P."/>
            <person name="Gaskell J.A."/>
            <person name="Kersten P."/>
            <person name="St John F."/>
            <person name="Glasner J."/>
            <person name="Sabat G."/>
            <person name="Splinter BonDurant S."/>
            <person name="Syed K."/>
            <person name="Yadav J."/>
            <person name="Mgbeahuruike A.C."/>
            <person name="Kovalchuk A."/>
            <person name="Asiegbu F.O."/>
            <person name="Lackner G."/>
            <person name="Hoffmeister D."/>
            <person name="Rencoret J."/>
            <person name="Gutierrez A."/>
            <person name="Sun H."/>
            <person name="Lindquist E."/>
            <person name="Barry K."/>
            <person name="Riley R."/>
            <person name="Grigoriev I.V."/>
            <person name="Henrissat B."/>
            <person name="Kues U."/>
            <person name="Berka R.M."/>
            <person name="Martinez A.T."/>
            <person name="Covert S.F."/>
            <person name="Blanchette R.A."/>
            <person name="Cullen D."/>
        </authorList>
    </citation>
    <scope>NUCLEOTIDE SEQUENCE [LARGE SCALE GENOMIC DNA]</scope>
    <source>
        <strain evidence="17 18">11061_1 CR5-6</strain>
    </source>
</reference>
<evidence type="ECO:0000256" key="7">
    <source>
        <dbReference type="ARBA" id="ARBA00022927"/>
    </source>
</evidence>
<gene>
    <name evidence="17" type="ORF">PHLGIDRAFT_18754</name>
</gene>
<organism evidence="17 18">
    <name type="scientific">Phlebiopsis gigantea (strain 11061_1 CR5-6)</name>
    <name type="common">White-rot fungus</name>
    <name type="synonym">Peniophora gigantea</name>
    <dbReference type="NCBI Taxonomy" id="745531"/>
    <lineage>
        <taxon>Eukaryota</taxon>
        <taxon>Fungi</taxon>
        <taxon>Dikarya</taxon>
        <taxon>Basidiomycota</taxon>
        <taxon>Agaricomycotina</taxon>
        <taxon>Agaricomycetes</taxon>
        <taxon>Polyporales</taxon>
        <taxon>Phanerochaetaceae</taxon>
        <taxon>Phlebiopsis</taxon>
    </lineage>
</organism>
<dbReference type="PROSITE" id="PS50969">
    <property type="entry name" value="FCP1"/>
    <property type="match status" value="1"/>
</dbReference>
<dbReference type="FunFam" id="3.40.50.1000:FF:000019">
    <property type="entry name" value="Mitochondrial import inner membrane translocase subunit TIM50"/>
    <property type="match status" value="1"/>
</dbReference>
<evidence type="ECO:0000259" key="16">
    <source>
        <dbReference type="PROSITE" id="PS50969"/>
    </source>
</evidence>
<evidence type="ECO:0000256" key="6">
    <source>
        <dbReference type="ARBA" id="ARBA00022792"/>
    </source>
</evidence>
<feature type="region of interest" description="Disordered" evidence="15">
    <location>
        <begin position="435"/>
        <end position="463"/>
    </location>
</feature>
<keyword evidence="9" id="KW-1133">Transmembrane helix</keyword>
<dbReference type="InterPro" id="IPR004274">
    <property type="entry name" value="FCP1_dom"/>
</dbReference>
<evidence type="ECO:0000256" key="13">
    <source>
        <dbReference type="ARBA" id="ARBA00065975"/>
    </source>
</evidence>
<dbReference type="SUPFAM" id="SSF56784">
    <property type="entry name" value="HAD-like"/>
    <property type="match status" value="1"/>
</dbReference>
<protein>
    <recommendedName>
        <fullName evidence="3 14">Mitochondrial import inner membrane translocase subunit TIM50</fullName>
    </recommendedName>
</protein>
<evidence type="ECO:0000256" key="10">
    <source>
        <dbReference type="ARBA" id="ARBA00023010"/>
    </source>
</evidence>
<comment type="subunit">
    <text evidence="13">Component of the TIM23 complex, at least composed of TIM23, TIM17 and TIM50. Interacts with preproteins in transit.</text>
</comment>
<feature type="domain" description="FCP1 homology" evidence="16">
    <location>
        <begin position="173"/>
        <end position="317"/>
    </location>
</feature>
<comment type="function">
    <text evidence="14">Essential component of the TIM23 complex, a complex that mediates the translocation of transit peptide-containing proteins across the mitochondrial inner membrane.</text>
</comment>
<proteinExistence type="inferred from homology"/>
<dbReference type="HOGENOM" id="CLU_023309_1_0_1"/>
<dbReference type="PANTHER" id="PTHR12210">
    <property type="entry name" value="DULLARD PROTEIN PHOSPHATASE"/>
    <property type="match status" value="1"/>
</dbReference>
<evidence type="ECO:0000256" key="9">
    <source>
        <dbReference type="ARBA" id="ARBA00022989"/>
    </source>
</evidence>
<evidence type="ECO:0000256" key="12">
    <source>
        <dbReference type="ARBA" id="ARBA00023136"/>
    </source>
</evidence>
<evidence type="ECO:0000256" key="5">
    <source>
        <dbReference type="ARBA" id="ARBA00022692"/>
    </source>
</evidence>
<dbReference type="Gene3D" id="3.40.50.1000">
    <property type="entry name" value="HAD superfamily/HAD-like"/>
    <property type="match status" value="1"/>
</dbReference>
<keyword evidence="6" id="KW-0999">Mitochondrion inner membrane</keyword>
<keyword evidence="11 14" id="KW-0496">Mitochondrion</keyword>
<evidence type="ECO:0000313" key="17">
    <source>
        <dbReference type="EMBL" id="KIP09017.1"/>
    </source>
</evidence>
<evidence type="ECO:0000256" key="4">
    <source>
        <dbReference type="ARBA" id="ARBA00022448"/>
    </source>
</evidence>
<keyword evidence="10 14" id="KW-0811">Translocation</keyword>
<evidence type="ECO:0000256" key="15">
    <source>
        <dbReference type="SAM" id="MobiDB-lite"/>
    </source>
</evidence>
<dbReference type="EMBL" id="KN840471">
    <property type="protein sequence ID" value="KIP09017.1"/>
    <property type="molecule type" value="Genomic_DNA"/>
</dbReference>
<dbReference type="InterPro" id="IPR036412">
    <property type="entry name" value="HAD-like_sf"/>
</dbReference>
<keyword evidence="12" id="KW-0472">Membrane</keyword>
<evidence type="ECO:0000256" key="3">
    <source>
        <dbReference type="ARBA" id="ARBA00020799"/>
    </source>
</evidence>
<dbReference type="InterPro" id="IPR050365">
    <property type="entry name" value="TIM50"/>
</dbReference>
<sequence>MNPASFIRVAARRGVASQSVRAFASKAPPPPPRATSSSTPKENTATQKQESSAQDVLPQTPISALPSLDFVPGEEPNRERTGAKSSKDSLSSIERKRRFWGRVSMGMLALGAGAVTWHAGREWEEDELREMRMKREDAPDTRWGRTQQRIKGIFGTFTEPLWTELLPPPLPPPHHKPYTLLLSVDDLLVTSTWDRQHGWRTAKRPGVDYFLAYLSQFYEIVIFTTQYHYTALPIIEKLDPYQFFIAYKLFRDATKSINGQPVKDLTYLNRDLSKVILLDTHPEHAAAQPENAIIMPKWQGSPGDRGLVAMIPFLESIAIYKPQDVRPILETYIGKDIPLEYAKKEAEAKQKHIEDCEHSRKGLASSGFTFSGLFGGSQADRSPIPPSYLELKRKEAQAQYLEEKAYIAANKANFDKLIKEEQEALERQMPSTFWGAMTSFMGPPPQPPQPGQPQGEAKPAGSS</sequence>
<evidence type="ECO:0000256" key="8">
    <source>
        <dbReference type="ARBA" id="ARBA00022946"/>
    </source>
</evidence>
<dbReference type="CDD" id="cd07521">
    <property type="entry name" value="HAD_FCP1-like"/>
    <property type="match status" value="1"/>
</dbReference>
<evidence type="ECO:0000256" key="2">
    <source>
        <dbReference type="ARBA" id="ARBA00006344"/>
    </source>
</evidence>